<evidence type="ECO:0000256" key="4">
    <source>
        <dbReference type="ARBA" id="ARBA00023015"/>
    </source>
</evidence>
<reference evidence="10 11" key="1">
    <citation type="journal article" date="2017" name="Genome Announc.">
        <title>Genome sequence of the saprophytic ascomycete Epicoccum nigrum ICMP 19927 strain isolated from New Zealand.</title>
        <authorList>
            <person name="Fokin M."/>
            <person name="Fleetwood D."/>
            <person name="Weir B.S."/>
            <person name="Villas-Boas S.G."/>
        </authorList>
    </citation>
    <scope>NUCLEOTIDE SEQUENCE [LARGE SCALE GENOMIC DNA]</scope>
    <source>
        <strain evidence="10 11">ICMP 19927</strain>
    </source>
</reference>
<evidence type="ECO:0000256" key="8">
    <source>
        <dbReference type="RuleBase" id="RU364143"/>
    </source>
</evidence>
<evidence type="ECO:0000313" key="11">
    <source>
        <dbReference type="Proteomes" id="UP000193240"/>
    </source>
</evidence>
<feature type="region of interest" description="Disordered" evidence="9">
    <location>
        <begin position="266"/>
        <end position="363"/>
    </location>
</feature>
<comment type="subcellular location">
    <subcellularLocation>
        <location evidence="1 8">Nucleus</location>
    </subcellularLocation>
</comment>
<dbReference type="AlphaFoldDB" id="A0A1Y2LXD3"/>
<evidence type="ECO:0000256" key="3">
    <source>
        <dbReference type="ARBA" id="ARBA00020634"/>
    </source>
</evidence>
<organism evidence="10 11">
    <name type="scientific">Epicoccum nigrum</name>
    <name type="common">Soil fungus</name>
    <name type="synonym">Epicoccum purpurascens</name>
    <dbReference type="NCBI Taxonomy" id="105696"/>
    <lineage>
        <taxon>Eukaryota</taxon>
        <taxon>Fungi</taxon>
        <taxon>Dikarya</taxon>
        <taxon>Ascomycota</taxon>
        <taxon>Pezizomycotina</taxon>
        <taxon>Dothideomycetes</taxon>
        <taxon>Pleosporomycetidae</taxon>
        <taxon>Pleosporales</taxon>
        <taxon>Pleosporineae</taxon>
        <taxon>Didymellaceae</taxon>
        <taxon>Epicoccum</taxon>
    </lineage>
</organism>
<protein>
    <recommendedName>
        <fullName evidence="3 8">Mediator of RNA polymerase II transcription subunit 6</fullName>
    </recommendedName>
    <alternativeName>
        <fullName evidence="7 8">Mediator complex subunit 6</fullName>
    </alternativeName>
</protein>
<keyword evidence="8" id="KW-0010">Activator</keyword>
<dbReference type="GO" id="GO:0016592">
    <property type="term" value="C:mediator complex"/>
    <property type="evidence" value="ECO:0007669"/>
    <property type="project" value="InterPro"/>
</dbReference>
<evidence type="ECO:0000256" key="1">
    <source>
        <dbReference type="ARBA" id="ARBA00004123"/>
    </source>
</evidence>
<dbReference type="Proteomes" id="UP000193240">
    <property type="component" value="Unassembled WGS sequence"/>
</dbReference>
<name>A0A1Y2LXD3_EPING</name>
<gene>
    <name evidence="8" type="primary">MED6</name>
    <name evidence="10" type="ORF">B5807_06645</name>
</gene>
<comment type="similarity">
    <text evidence="2 8">Belongs to the Mediator complex subunit 6 family.</text>
</comment>
<accession>A0A1Y2LXD3</accession>
<dbReference type="PANTHER" id="PTHR13104">
    <property type="entry name" value="MED-6-RELATED"/>
    <property type="match status" value="1"/>
</dbReference>
<keyword evidence="5 8" id="KW-0804">Transcription</keyword>
<sequence>MPAVIPPLDEQEYVDPQMPLAHLDADNNAIFHLMNSPFFDGASNNSAVYSIAQGHPNGMQILNDRPTYEAELRKYNLGLQYIVAGEPKAEGQPWLIQRQRKVLDMNGNPDTVNEGNFYTQGTRLLMAPSMLDVVQARLLTVSTRMQQMAELSKNMSHWSPATGHTYLPPSYELAKATDTASRTASRAASPILAPADLPDAAASQATAKDGSTTAPAAPDDSGFNDAFFLHSLHLTHAYGDEHMDANPLLGEPGAFVFANSRSHIDARNKAAQEQAATAQQTSSSQPPLRAESAAPGSVAPSAAATPRGGATPMVIDVPSRKGSVVGGVGGKDKEKEERRRRRKSRGLASPTSPTTPVGGGPAL</sequence>
<dbReference type="InterPro" id="IPR007018">
    <property type="entry name" value="Mediator_Med6"/>
</dbReference>
<proteinExistence type="inferred from homology"/>
<comment type="subunit">
    <text evidence="8">Component of the Mediator complex.</text>
</comment>
<dbReference type="GO" id="GO:0003712">
    <property type="term" value="F:transcription coregulator activity"/>
    <property type="evidence" value="ECO:0007669"/>
    <property type="project" value="InterPro"/>
</dbReference>
<dbReference type="Pfam" id="PF04934">
    <property type="entry name" value="Med6"/>
    <property type="match status" value="1"/>
</dbReference>
<dbReference type="InterPro" id="IPR038566">
    <property type="entry name" value="Mediator_Med6_sf"/>
</dbReference>
<dbReference type="GO" id="GO:0006357">
    <property type="term" value="P:regulation of transcription by RNA polymerase II"/>
    <property type="evidence" value="ECO:0007669"/>
    <property type="project" value="InterPro"/>
</dbReference>
<dbReference type="STRING" id="105696.A0A1Y2LXD3"/>
<keyword evidence="11" id="KW-1185">Reference proteome</keyword>
<evidence type="ECO:0000313" key="10">
    <source>
        <dbReference type="EMBL" id="OSS47837.1"/>
    </source>
</evidence>
<evidence type="ECO:0000256" key="5">
    <source>
        <dbReference type="ARBA" id="ARBA00023163"/>
    </source>
</evidence>
<evidence type="ECO:0000256" key="6">
    <source>
        <dbReference type="ARBA" id="ARBA00023242"/>
    </source>
</evidence>
<evidence type="ECO:0000256" key="2">
    <source>
        <dbReference type="ARBA" id="ARBA00007526"/>
    </source>
</evidence>
<evidence type="ECO:0000256" key="7">
    <source>
        <dbReference type="ARBA" id="ARBA00031259"/>
    </source>
</evidence>
<keyword evidence="6 8" id="KW-0539">Nucleus</keyword>
<feature type="compositionally biased region" description="Low complexity" evidence="9">
    <location>
        <begin position="271"/>
        <end position="306"/>
    </location>
</feature>
<dbReference type="Gene3D" id="3.10.450.580">
    <property type="entry name" value="Mediator complex, subunit Med6"/>
    <property type="match status" value="1"/>
</dbReference>
<comment type="function">
    <text evidence="8">Component of the Mediator complex, a coactivator involved in the regulated transcription of nearly all RNA polymerase II-dependent genes. Mediator functions as a bridge to convey information from gene-specific regulatory proteins to the basal RNA polymerase II transcription machinery. Mediator is recruited to promoters by direct interactions with regulatory proteins and serves as a scaffold for the assembly of a functional preinitiation complex with RNA polymerase II and the general transcription factors.</text>
</comment>
<dbReference type="EMBL" id="KZ107847">
    <property type="protein sequence ID" value="OSS47837.1"/>
    <property type="molecule type" value="Genomic_DNA"/>
</dbReference>
<keyword evidence="4 8" id="KW-0805">Transcription regulation</keyword>
<dbReference type="InParanoid" id="A0A1Y2LXD3"/>
<dbReference type="OMA" id="ASHGHTY"/>
<evidence type="ECO:0000256" key="9">
    <source>
        <dbReference type="SAM" id="MobiDB-lite"/>
    </source>
</evidence>